<dbReference type="Proteomes" id="UP000680038">
    <property type="component" value="Unassembled WGS sequence"/>
</dbReference>
<gene>
    <name evidence="3" type="ORF">DYBT9275_00124</name>
</gene>
<evidence type="ECO:0000313" key="3">
    <source>
        <dbReference type="EMBL" id="CAG4988623.1"/>
    </source>
</evidence>
<dbReference type="EMBL" id="CAJRAF010000001">
    <property type="protein sequence ID" value="CAG4988623.1"/>
    <property type="molecule type" value="Genomic_DNA"/>
</dbReference>
<dbReference type="InterPro" id="IPR013783">
    <property type="entry name" value="Ig-like_fold"/>
</dbReference>
<reference evidence="3" key="1">
    <citation type="submission" date="2021-04" db="EMBL/GenBank/DDBJ databases">
        <authorList>
            <person name="Rodrigo-Torres L."/>
            <person name="Arahal R. D."/>
            <person name="Lucena T."/>
        </authorList>
    </citation>
    <scope>NUCLEOTIDE SEQUENCE</scope>
    <source>
        <strain evidence="3">CECT 9275</strain>
    </source>
</reference>
<organism evidence="3 4">
    <name type="scientific">Dyadobacter helix</name>
    <dbReference type="NCBI Taxonomy" id="2822344"/>
    <lineage>
        <taxon>Bacteria</taxon>
        <taxon>Pseudomonadati</taxon>
        <taxon>Bacteroidota</taxon>
        <taxon>Cytophagia</taxon>
        <taxon>Cytophagales</taxon>
        <taxon>Spirosomataceae</taxon>
        <taxon>Dyadobacter</taxon>
    </lineage>
</organism>
<dbReference type="InterPro" id="IPR029030">
    <property type="entry name" value="Caspase-like_dom_sf"/>
</dbReference>
<proteinExistence type="predicted"/>
<keyword evidence="1" id="KW-0732">Signal</keyword>
<protein>
    <recommendedName>
        <fullName evidence="2">Gingipain domain-containing protein</fullName>
    </recommendedName>
</protein>
<feature type="signal peptide" evidence="1">
    <location>
        <begin position="1"/>
        <end position="23"/>
    </location>
</feature>
<feature type="domain" description="Gingipain" evidence="2">
    <location>
        <begin position="394"/>
        <end position="750"/>
    </location>
</feature>
<name>A0A916NJC4_9BACT</name>
<evidence type="ECO:0000256" key="1">
    <source>
        <dbReference type="SAM" id="SignalP"/>
    </source>
</evidence>
<dbReference type="CDD" id="cd02258">
    <property type="entry name" value="Peptidase_C25_N"/>
    <property type="match status" value="1"/>
</dbReference>
<accession>A0A916NJC4</accession>
<keyword evidence="4" id="KW-1185">Reference proteome</keyword>
<dbReference type="Gene3D" id="2.60.40.10">
    <property type="entry name" value="Immunoglobulins"/>
    <property type="match status" value="1"/>
</dbReference>
<feature type="chain" id="PRO_5037594843" description="Gingipain domain-containing protein" evidence="1">
    <location>
        <begin position="24"/>
        <end position="1304"/>
    </location>
</feature>
<dbReference type="Gene3D" id="3.40.50.1460">
    <property type="match status" value="1"/>
</dbReference>
<dbReference type="SUPFAM" id="SSF52129">
    <property type="entry name" value="Caspase-like"/>
    <property type="match status" value="1"/>
</dbReference>
<dbReference type="GO" id="GO:0006508">
    <property type="term" value="P:proteolysis"/>
    <property type="evidence" value="ECO:0007669"/>
    <property type="project" value="InterPro"/>
</dbReference>
<dbReference type="Pfam" id="PF01364">
    <property type="entry name" value="Peptidase_C25"/>
    <property type="match status" value="1"/>
</dbReference>
<evidence type="ECO:0000313" key="4">
    <source>
        <dbReference type="Proteomes" id="UP000680038"/>
    </source>
</evidence>
<sequence>MVRKVLFQIFLCGCFLACSHANAQKIYGNEWINHEQTYLRIPIVQSGFYRITGEELEQAGIPLQSVRSASFQMFRRGKELAIEVKQKDSGGLDYIGFYGERNDGALDTALYVKPDDMPHTHYSLYSDTSAYFLTWHGTLAGKRIIESTNTGSEETINENDAETSQLFTSSYPAGNFYPATSTYDNGSVLTTYDVGEGWTGPEVSNGSWSTAILTTENAVAEKMDRAVAELVIVGRSAGNHEIEVWTGTTTAKGRKLGSFKLLNYASGTFRTTLAAEDVNPDGTIKISIVPLQNTGTVSLSYARLRYPQKSVLSGTGPQKEFYFNLPNQAKWNLAAETAWQFYDISDLYTAKEIKPVAGISLQHTARIVAVRQALKIPAPRVVRFGDLRDTKINYLIITHPAVRQKINGTDPVLAYATYRSSEQGGSYLPYIVNSEEVYDRFNYGEPGPGGIRNMIAWLHKNASLQFVFLIGRSIDPQTARKQANARQADMVPNAGWPGSDVALSMNLNGSGTYVPLVPVGRLNAASAEDVRRYLEKVRNLEAQPASAAWRKNILHLSGGRSAAELPVFKEYVNSFERRVQGTSLAAKFRTISKKTDEPVEEFPIYEEVNNGVALLTLFGHSSLNVSDIDIGFASDTKRNYKNNPFYPAVLVNGCALGNIYYSAATISNDWILSPSNGAVLFLAHTHNGLVSALKRYSDSFYDVLADRSFTSQPFGLIQKEAIRRNIARYPGVTDGITSQQMNLQGDPAIRIFPASKPDYVWDSSTLVFSDPSGRALTAWSDSVRVRIAVANNGRFRKEKIRVSVRRTKETVTLFEDQWEMDAMPHADTLSFTIPNKSTTGGDETWIFSIDPSALLDEENKSNNVLTSTLAIKEGGAIPLLPVKDYQTNTLQIDLVAQTTEDKPNGTVIFEWSKNSAFPENEVRRSTVSAKEFIAVHKIDQPGAEAGKYYWRVYMQGDQLRPSETRSITYIPGTDLPVVKTPEVIILPTTLPAAIAQGNIYRATLSFRNITDFGFSDSVSVLITTKNKLVSVEQTLRIAPVEAQETRNIQLEFETLDKEGPQQITLVFNNMRLPETVYANNTLSFGFEVIPDRLPPVVTVMVDGRSILNNEVVSPQPQIRVQIVDENPFMQRSDTTGTEIWLTEDCTGCAARKISLTNASLQVDPENGLLIGLTLPAPLTAGRYKLQVYTSDLSKNQAPVYEIFFRVITSASFAGTVYPNPSAHWFRFTMDITGEIPPEIWTISIWNKLGQLIKNQDIMPHLGKNEWHWQPIKLSSGIYFYKMTLKSKDADYPGYATKGKLIWMP</sequence>
<dbReference type="RefSeq" id="WP_215236937.1">
    <property type="nucleotide sequence ID" value="NZ_CAJRAF010000001.1"/>
</dbReference>
<evidence type="ECO:0000259" key="2">
    <source>
        <dbReference type="Pfam" id="PF01364"/>
    </source>
</evidence>
<dbReference type="GO" id="GO:0008234">
    <property type="term" value="F:cysteine-type peptidase activity"/>
    <property type="evidence" value="ECO:0007669"/>
    <property type="project" value="InterPro"/>
</dbReference>
<comment type="caution">
    <text evidence="3">The sequence shown here is derived from an EMBL/GenBank/DDBJ whole genome shotgun (WGS) entry which is preliminary data.</text>
</comment>
<dbReference type="InterPro" id="IPR001769">
    <property type="entry name" value="Gingipain"/>
</dbReference>